<evidence type="ECO:0000313" key="3">
    <source>
        <dbReference type="EMBL" id="RYR68532.1"/>
    </source>
</evidence>
<feature type="region of interest" description="Disordered" evidence="2">
    <location>
        <begin position="75"/>
        <end position="116"/>
    </location>
</feature>
<feature type="compositionally biased region" description="Acidic residues" evidence="2">
    <location>
        <begin position="80"/>
        <end position="91"/>
    </location>
</feature>
<reference evidence="3 4" key="1">
    <citation type="submission" date="2019-01" db="EMBL/GenBank/DDBJ databases">
        <title>Sequencing of cultivated peanut Arachis hypogaea provides insights into genome evolution and oil improvement.</title>
        <authorList>
            <person name="Chen X."/>
        </authorList>
    </citation>
    <scope>NUCLEOTIDE SEQUENCE [LARGE SCALE GENOMIC DNA]</scope>
    <source>
        <strain evidence="4">cv. Fuhuasheng</strain>
        <tissue evidence="3">Leaves</tissue>
    </source>
</reference>
<dbReference type="EMBL" id="SDMP01000003">
    <property type="protein sequence ID" value="RYR68532.1"/>
    <property type="molecule type" value="Genomic_DNA"/>
</dbReference>
<comment type="caution">
    <text evidence="3">The sequence shown here is derived from an EMBL/GenBank/DDBJ whole genome shotgun (WGS) entry which is preliminary data.</text>
</comment>
<evidence type="ECO:0000313" key="4">
    <source>
        <dbReference type="Proteomes" id="UP000289738"/>
    </source>
</evidence>
<protein>
    <submittedName>
        <fullName evidence="3">Uncharacterized protein</fullName>
    </submittedName>
</protein>
<dbReference type="AlphaFoldDB" id="A0A445DZ87"/>
<gene>
    <name evidence="3" type="ORF">Ahy_A03g015028</name>
</gene>
<proteinExistence type="predicted"/>
<sequence>MHTRKGEAIPGLPWVSHWNRELLVARIRAEIDGHMGIVKRAEVKNKLKKMKEKEKKEKKEEAKFIREMVSRKRKQILEDSTLESESESDDEMQSKKRKQIVEDSSSEEQIESYNVTDVRTEEIEEFLRESKKKKNNEKTVAQGMKEVEVPSTKGHYDSSETLGLEEELVSDLAQ</sequence>
<feature type="region of interest" description="Disordered" evidence="2">
    <location>
        <begin position="128"/>
        <end position="174"/>
    </location>
</feature>
<evidence type="ECO:0000256" key="1">
    <source>
        <dbReference type="SAM" id="Coils"/>
    </source>
</evidence>
<dbReference type="Proteomes" id="UP000289738">
    <property type="component" value="Chromosome A03"/>
</dbReference>
<feature type="compositionally biased region" description="Acidic residues" evidence="2">
    <location>
        <begin position="163"/>
        <end position="174"/>
    </location>
</feature>
<evidence type="ECO:0000256" key="2">
    <source>
        <dbReference type="SAM" id="MobiDB-lite"/>
    </source>
</evidence>
<organism evidence="3 4">
    <name type="scientific">Arachis hypogaea</name>
    <name type="common">Peanut</name>
    <dbReference type="NCBI Taxonomy" id="3818"/>
    <lineage>
        <taxon>Eukaryota</taxon>
        <taxon>Viridiplantae</taxon>
        <taxon>Streptophyta</taxon>
        <taxon>Embryophyta</taxon>
        <taxon>Tracheophyta</taxon>
        <taxon>Spermatophyta</taxon>
        <taxon>Magnoliopsida</taxon>
        <taxon>eudicotyledons</taxon>
        <taxon>Gunneridae</taxon>
        <taxon>Pentapetalae</taxon>
        <taxon>rosids</taxon>
        <taxon>fabids</taxon>
        <taxon>Fabales</taxon>
        <taxon>Fabaceae</taxon>
        <taxon>Papilionoideae</taxon>
        <taxon>50 kb inversion clade</taxon>
        <taxon>dalbergioids sensu lato</taxon>
        <taxon>Dalbergieae</taxon>
        <taxon>Pterocarpus clade</taxon>
        <taxon>Arachis</taxon>
    </lineage>
</organism>
<accession>A0A445DZ87</accession>
<keyword evidence="4" id="KW-1185">Reference proteome</keyword>
<keyword evidence="1" id="KW-0175">Coiled coil</keyword>
<name>A0A445DZ87_ARAHY</name>
<feature type="coiled-coil region" evidence="1">
    <location>
        <begin position="40"/>
        <end position="68"/>
    </location>
</feature>